<feature type="region of interest" description="Disordered" evidence="1">
    <location>
        <begin position="52"/>
        <end position="76"/>
    </location>
</feature>
<accession>A0A840RWI1</accession>
<evidence type="ECO:0000313" key="3">
    <source>
        <dbReference type="Proteomes" id="UP000571084"/>
    </source>
</evidence>
<dbReference type="RefSeq" id="WP_168055764.1">
    <property type="nucleotide sequence ID" value="NZ_JACHHQ010000005.1"/>
</dbReference>
<gene>
    <name evidence="2" type="ORF">HNR39_002621</name>
</gene>
<evidence type="ECO:0000256" key="1">
    <source>
        <dbReference type="SAM" id="MobiDB-lite"/>
    </source>
</evidence>
<proteinExistence type="predicted"/>
<reference evidence="2 3" key="1">
    <citation type="submission" date="2020-08" db="EMBL/GenBank/DDBJ databases">
        <title>Genomic Encyclopedia of Type Strains, Phase IV (KMG-IV): sequencing the most valuable type-strain genomes for metagenomic binning, comparative biology and taxonomic classification.</title>
        <authorList>
            <person name="Goeker M."/>
        </authorList>
    </citation>
    <scope>NUCLEOTIDE SEQUENCE [LARGE SCALE GENOMIC DNA]</scope>
    <source>
        <strain evidence="2 3">DSM 23240</strain>
    </source>
</reference>
<feature type="region of interest" description="Disordered" evidence="1">
    <location>
        <begin position="100"/>
        <end position="186"/>
    </location>
</feature>
<comment type="caution">
    <text evidence="2">The sequence shown here is derived from an EMBL/GenBank/DDBJ whole genome shotgun (WGS) entry which is preliminary data.</text>
</comment>
<sequence length="186" mass="19755">MAITAPSALSSVLSRGIANDGPVSKGGIGVKPVSCSVKRPAPVTVVSKPPITKAAQTPVAPSRIVAKPIPDKPESDIDRTITEQNQTVTVATDSGAQRKIGEDSGMVEGGVRDMGATVATQRLHTQPKRPKPVTDSGNGQVAVVTDKLVTDNRDANKQRTYRNVHADEIRERDRLRKAAKRAKPPE</sequence>
<organism evidence="2 3">
    <name type="scientific">Glaciimonas immobilis</name>
    <dbReference type="NCBI Taxonomy" id="728004"/>
    <lineage>
        <taxon>Bacteria</taxon>
        <taxon>Pseudomonadati</taxon>
        <taxon>Pseudomonadota</taxon>
        <taxon>Betaproteobacteria</taxon>
        <taxon>Burkholderiales</taxon>
        <taxon>Oxalobacteraceae</taxon>
        <taxon>Glaciimonas</taxon>
    </lineage>
</organism>
<dbReference type="AlphaFoldDB" id="A0A840RWI1"/>
<protein>
    <submittedName>
        <fullName evidence="2">Uncharacterized protein</fullName>
    </submittedName>
</protein>
<feature type="compositionally biased region" description="Basic and acidic residues" evidence="1">
    <location>
        <begin position="164"/>
        <end position="176"/>
    </location>
</feature>
<dbReference type="EMBL" id="JACHHQ010000005">
    <property type="protein sequence ID" value="MBB5200779.1"/>
    <property type="molecule type" value="Genomic_DNA"/>
</dbReference>
<dbReference type="Proteomes" id="UP000571084">
    <property type="component" value="Unassembled WGS sequence"/>
</dbReference>
<feature type="compositionally biased region" description="Basic and acidic residues" evidence="1">
    <location>
        <begin position="148"/>
        <end position="157"/>
    </location>
</feature>
<name>A0A840RWI1_9BURK</name>
<feature type="compositionally biased region" description="Basic residues" evidence="1">
    <location>
        <begin position="177"/>
        <end position="186"/>
    </location>
</feature>
<evidence type="ECO:0000313" key="2">
    <source>
        <dbReference type="EMBL" id="MBB5200779.1"/>
    </source>
</evidence>
<keyword evidence="3" id="KW-1185">Reference proteome</keyword>